<gene>
    <name evidence="2" type="ORF">COMA2_230012</name>
</gene>
<sequence length="71" mass="7757">MAKKRAAEPDEVKLKKKVGAKLTNHDNPEGDAALRSLRKRLKREQRKRRALAQRKKRAAGSKGAAAAPASA</sequence>
<feature type="compositionally biased region" description="Basic and acidic residues" evidence="1">
    <location>
        <begin position="1"/>
        <end position="13"/>
    </location>
</feature>
<organism evidence="2 3">
    <name type="scientific">Candidatus Nitrospira nitrificans</name>
    <dbReference type="NCBI Taxonomy" id="1742973"/>
    <lineage>
        <taxon>Bacteria</taxon>
        <taxon>Pseudomonadati</taxon>
        <taxon>Nitrospirota</taxon>
        <taxon>Nitrospiria</taxon>
        <taxon>Nitrospirales</taxon>
        <taxon>Nitrospiraceae</taxon>
        <taxon>Nitrospira</taxon>
    </lineage>
</organism>
<dbReference type="Proteomes" id="UP000198736">
    <property type="component" value="Unassembled WGS sequence"/>
</dbReference>
<feature type="compositionally biased region" description="Low complexity" evidence="1">
    <location>
        <begin position="60"/>
        <end position="71"/>
    </location>
</feature>
<proteinExistence type="predicted"/>
<feature type="compositionally biased region" description="Basic residues" evidence="1">
    <location>
        <begin position="36"/>
        <end position="59"/>
    </location>
</feature>
<name>A0A0S4LFM1_9BACT</name>
<protein>
    <submittedName>
        <fullName evidence="2">Uncharacterized protein</fullName>
    </submittedName>
</protein>
<evidence type="ECO:0000313" key="3">
    <source>
        <dbReference type="Proteomes" id="UP000198736"/>
    </source>
</evidence>
<dbReference type="OrthoDB" id="10010670at2"/>
<reference evidence="3" key="1">
    <citation type="submission" date="2015-10" db="EMBL/GenBank/DDBJ databases">
        <authorList>
            <person name="Luecker S."/>
            <person name="Luecker S."/>
        </authorList>
    </citation>
    <scope>NUCLEOTIDE SEQUENCE [LARGE SCALE GENOMIC DNA]</scope>
</reference>
<evidence type="ECO:0000313" key="2">
    <source>
        <dbReference type="EMBL" id="CUS36396.1"/>
    </source>
</evidence>
<dbReference type="AlphaFoldDB" id="A0A0S4LFM1"/>
<dbReference type="RefSeq" id="WP_090897982.1">
    <property type="nucleotide sequence ID" value="NZ_CZPZ01000016.1"/>
</dbReference>
<evidence type="ECO:0000256" key="1">
    <source>
        <dbReference type="SAM" id="MobiDB-lite"/>
    </source>
</evidence>
<accession>A0A0S4LFM1</accession>
<keyword evidence="3" id="KW-1185">Reference proteome</keyword>
<feature type="region of interest" description="Disordered" evidence="1">
    <location>
        <begin position="1"/>
        <end position="71"/>
    </location>
</feature>
<dbReference type="EMBL" id="CZPZ01000016">
    <property type="protein sequence ID" value="CUS36396.1"/>
    <property type="molecule type" value="Genomic_DNA"/>
</dbReference>